<accession>A0A9X2FLN4</accession>
<dbReference type="Pfam" id="PF00583">
    <property type="entry name" value="Acetyltransf_1"/>
    <property type="match status" value="1"/>
</dbReference>
<dbReference type="Proteomes" id="UP001139006">
    <property type="component" value="Unassembled WGS sequence"/>
</dbReference>
<dbReference type="EMBL" id="JAIULA010000032">
    <property type="protein sequence ID" value="MCP0887992.1"/>
    <property type="molecule type" value="Genomic_DNA"/>
</dbReference>
<dbReference type="PROSITE" id="PS51186">
    <property type="entry name" value="GNAT"/>
    <property type="match status" value="1"/>
</dbReference>
<dbReference type="CDD" id="cd04301">
    <property type="entry name" value="NAT_SF"/>
    <property type="match status" value="1"/>
</dbReference>
<dbReference type="PANTHER" id="PTHR43259:SF1">
    <property type="entry name" value="N-ACETYLTRANSFERASE DOMAIN-CONTAINING PROTEIN"/>
    <property type="match status" value="1"/>
</dbReference>
<feature type="domain" description="N-acetyltransferase" evidence="1">
    <location>
        <begin position="2"/>
        <end position="152"/>
    </location>
</feature>
<protein>
    <submittedName>
        <fullName evidence="2">GNAT family N-acetyltransferase</fullName>
    </submittedName>
</protein>
<dbReference type="PANTHER" id="PTHR43259">
    <property type="entry name" value="SPT10P"/>
    <property type="match status" value="1"/>
</dbReference>
<organism evidence="2 3">
    <name type="scientific">Ligilactobacillus ubinensis</name>
    <dbReference type="NCBI Taxonomy" id="2876789"/>
    <lineage>
        <taxon>Bacteria</taxon>
        <taxon>Bacillati</taxon>
        <taxon>Bacillota</taxon>
        <taxon>Bacilli</taxon>
        <taxon>Lactobacillales</taxon>
        <taxon>Lactobacillaceae</taxon>
        <taxon>Ligilactobacillus</taxon>
    </lineage>
</organism>
<dbReference type="AlphaFoldDB" id="A0A9X2FLN4"/>
<gene>
    <name evidence="2" type="ORF">LB941_11680</name>
</gene>
<reference evidence="2 3" key="1">
    <citation type="journal article" date="2023" name="Int. J. Syst. Evol. Microbiol.">
        <title>Ligilactobacillus ubinensis sp. nov., a novel species isolated from the wild ferment of a durian fruit (Durio zibethinus).</title>
        <authorList>
            <person name="Heng Y.C."/>
            <person name="Menon N."/>
            <person name="Chen B."/>
            <person name="Loo B.Z.L."/>
            <person name="Wong G.W.J."/>
            <person name="Lim A.C.H."/>
            <person name="Silvaraju S."/>
            <person name="Kittelmann S."/>
        </authorList>
    </citation>
    <scope>NUCLEOTIDE SEQUENCE [LARGE SCALE GENOMIC DNA]</scope>
    <source>
        <strain evidence="2 3">WILCCON 0076</strain>
    </source>
</reference>
<proteinExistence type="predicted"/>
<evidence type="ECO:0000313" key="2">
    <source>
        <dbReference type="EMBL" id="MCP0887992.1"/>
    </source>
</evidence>
<dbReference type="InterPro" id="IPR000182">
    <property type="entry name" value="GNAT_dom"/>
</dbReference>
<dbReference type="InterPro" id="IPR052829">
    <property type="entry name" value="N-acetyltransferase_domain"/>
</dbReference>
<comment type="caution">
    <text evidence="2">The sequence shown here is derived from an EMBL/GenBank/DDBJ whole genome shotgun (WGS) entry which is preliminary data.</text>
</comment>
<evidence type="ECO:0000259" key="1">
    <source>
        <dbReference type="PROSITE" id="PS51186"/>
    </source>
</evidence>
<dbReference type="GO" id="GO:0016747">
    <property type="term" value="F:acyltransferase activity, transferring groups other than amino-acyl groups"/>
    <property type="evidence" value="ECO:0007669"/>
    <property type="project" value="InterPro"/>
</dbReference>
<dbReference type="RefSeq" id="WP_253362149.1">
    <property type="nucleotide sequence ID" value="NZ_JAIULA010000032.1"/>
</dbReference>
<dbReference type="InterPro" id="IPR016181">
    <property type="entry name" value="Acyl_CoA_acyltransferase"/>
</dbReference>
<keyword evidence="3" id="KW-1185">Reference proteome</keyword>
<evidence type="ECO:0000313" key="3">
    <source>
        <dbReference type="Proteomes" id="UP001139006"/>
    </source>
</evidence>
<sequence>MMKLQEMDLTDFKKYLSTAAQNYAKEKVSVGTWLPKDALEKAQTEFKSLLPNGLKTPENYFFNIINEQKKIGFVWIARYQDADSAFIYDFEIYTAFQNQGLGTQAMQLIFVKVKELGFKTLNLHVFGNNERAAHVYKKCGFYITDISMQRDL</sequence>
<name>A0A9X2FLN4_9LACO</name>
<dbReference type="SUPFAM" id="SSF55729">
    <property type="entry name" value="Acyl-CoA N-acyltransferases (Nat)"/>
    <property type="match status" value="1"/>
</dbReference>
<dbReference type="Gene3D" id="3.40.630.30">
    <property type="match status" value="1"/>
</dbReference>